<protein>
    <submittedName>
        <fullName evidence="2">Uncharacterized protein</fullName>
    </submittedName>
</protein>
<evidence type="ECO:0000313" key="3">
    <source>
        <dbReference type="Proteomes" id="UP000027120"/>
    </source>
</evidence>
<feature type="region of interest" description="Disordered" evidence="1">
    <location>
        <begin position="1"/>
        <end position="31"/>
    </location>
</feature>
<dbReference type="PANTHER" id="PTHR33018">
    <property type="entry name" value="OS10G0338966 PROTEIN-RELATED"/>
    <property type="match status" value="1"/>
</dbReference>
<organism evidence="2 3">
    <name type="scientific">Citrus sinensis</name>
    <name type="common">Sweet orange</name>
    <name type="synonym">Citrus aurantium var. sinensis</name>
    <dbReference type="NCBI Taxonomy" id="2711"/>
    <lineage>
        <taxon>Eukaryota</taxon>
        <taxon>Viridiplantae</taxon>
        <taxon>Streptophyta</taxon>
        <taxon>Embryophyta</taxon>
        <taxon>Tracheophyta</taxon>
        <taxon>Spermatophyta</taxon>
        <taxon>Magnoliopsida</taxon>
        <taxon>eudicotyledons</taxon>
        <taxon>Gunneridae</taxon>
        <taxon>Pentapetalae</taxon>
        <taxon>rosids</taxon>
        <taxon>malvids</taxon>
        <taxon>Sapindales</taxon>
        <taxon>Rutaceae</taxon>
        <taxon>Aurantioideae</taxon>
        <taxon>Citrus</taxon>
    </lineage>
</organism>
<feature type="compositionally biased region" description="Basic and acidic residues" evidence="1">
    <location>
        <begin position="17"/>
        <end position="29"/>
    </location>
</feature>
<dbReference type="AlphaFoldDB" id="A0A067DMZ9"/>
<reference evidence="2 3" key="1">
    <citation type="submission" date="2014-04" db="EMBL/GenBank/DDBJ databases">
        <authorList>
            <consortium name="International Citrus Genome Consortium"/>
            <person name="Gmitter F."/>
            <person name="Chen C."/>
            <person name="Farmerie W."/>
            <person name="Harkins T."/>
            <person name="Desany B."/>
            <person name="Mohiuddin M."/>
            <person name="Kodira C."/>
            <person name="Borodovsky M."/>
            <person name="Lomsadze A."/>
            <person name="Burns P."/>
            <person name="Jenkins J."/>
            <person name="Prochnik S."/>
            <person name="Shu S."/>
            <person name="Chapman J."/>
            <person name="Pitluck S."/>
            <person name="Schmutz J."/>
            <person name="Rokhsar D."/>
        </authorList>
    </citation>
    <scope>NUCLEOTIDE SEQUENCE</scope>
</reference>
<keyword evidence="3" id="KW-1185">Reference proteome</keyword>
<dbReference type="PaxDb" id="2711-XP_006485867.1"/>
<accession>A0A067DMZ9</accession>
<evidence type="ECO:0000313" key="2">
    <source>
        <dbReference type="EMBL" id="KDO40387.1"/>
    </source>
</evidence>
<dbReference type="PANTHER" id="PTHR33018:SF37">
    <property type="entry name" value="TRANSPOSASE TNP1_EN_SPM-LIKE DOMAIN-CONTAINING PROTEIN"/>
    <property type="match status" value="1"/>
</dbReference>
<sequence length="422" mass="46422">MCAPESSRQASKRKRKESLSSKSESRDAPIIETHLTNEDLNDVTSENSHQSCNEENLTKKKRGPTICHDVANEDGKKIVLELNNLGQPIGKSFVLYSSLYGSLVKEAVSINYDDWRYVPKQQKALLLRALEQRVGAADWVAIDQVALDRVATAKLNGGDKLESGCGIGLHLQQRVGTTGWVAIDQVASDRVAGNLADVRQQTEGDAIKKYTLQMMGKVWRAHQSRLTKRLDARPSLVKPDKWETFIKKRTSKAFMKKNSSNPSEITQIDVWIIAHTKKYGEPSSSKVVEVKEMYEAEKNSDLSEAHSKSVKNDILLKFIGPEQGGSSVARLLPHHSSGFCGRSRLTVAGNGRELQLPQAAQLLRELLPTTRRLAGPLQGTGSSYRSNGSNGLVARRFAGLTAWITSECCTVAGCVLLVTLAK</sequence>
<name>A0A067DMZ9_CITSI</name>
<evidence type="ECO:0000256" key="1">
    <source>
        <dbReference type="SAM" id="MobiDB-lite"/>
    </source>
</evidence>
<proteinExistence type="predicted"/>
<dbReference type="Proteomes" id="UP000027120">
    <property type="component" value="Unassembled WGS sequence"/>
</dbReference>
<dbReference type="EMBL" id="KK785976">
    <property type="protein sequence ID" value="KDO40387.1"/>
    <property type="molecule type" value="Genomic_DNA"/>
</dbReference>
<gene>
    <name evidence="2" type="ORF">CISIN_1g038177mg</name>
</gene>